<organism evidence="1 2">
    <name type="scientific">Altererythrobacter litoralis</name>
    <dbReference type="NCBI Taxonomy" id="3113904"/>
    <lineage>
        <taxon>Bacteria</taxon>
        <taxon>Pseudomonadati</taxon>
        <taxon>Pseudomonadota</taxon>
        <taxon>Alphaproteobacteria</taxon>
        <taxon>Sphingomonadales</taxon>
        <taxon>Erythrobacteraceae</taxon>
        <taxon>Altererythrobacter</taxon>
    </lineage>
</organism>
<sequence length="142" mass="16436">MSKKGGIQTRGSAWGSTPEELNRNMRKSIIDQQWHNFQETNDLECLAQICEHADYFGNEEVGVRLAGTLRDLSRRKKGYDTALDLEWALRAYDHVCGDPDWKGASKEACRLRVAEILGVEEAERQKWSERLRKKINERNDQN</sequence>
<dbReference type="RefSeq" id="WP_354143920.1">
    <property type="nucleotide sequence ID" value="NZ_JAZDQV010000003.1"/>
</dbReference>
<protein>
    <submittedName>
        <fullName evidence="1">Uncharacterized protein</fullName>
    </submittedName>
</protein>
<gene>
    <name evidence="1" type="ORF">VRS74_03830</name>
</gene>
<name>A0ABU7GF84_9SPHN</name>
<evidence type="ECO:0000313" key="2">
    <source>
        <dbReference type="Proteomes" id="UP001343492"/>
    </source>
</evidence>
<accession>A0ABU7GF84</accession>
<proteinExistence type="predicted"/>
<dbReference type="Proteomes" id="UP001343492">
    <property type="component" value="Unassembled WGS sequence"/>
</dbReference>
<dbReference type="EMBL" id="JAZDQV010000003">
    <property type="protein sequence ID" value="MEE1876811.1"/>
    <property type="molecule type" value="Genomic_DNA"/>
</dbReference>
<comment type="caution">
    <text evidence="1">The sequence shown here is derived from an EMBL/GenBank/DDBJ whole genome shotgun (WGS) entry which is preliminary data.</text>
</comment>
<keyword evidence="2" id="KW-1185">Reference proteome</keyword>
<reference evidence="1 2" key="1">
    <citation type="submission" date="2024-01" db="EMBL/GenBank/DDBJ databases">
        <title>The genome sequence of Erythrobacteraceae sp. strain 1XM1-14.</title>
        <authorList>
            <person name="Liu Y."/>
        </authorList>
    </citation>
    <scope>NUCLEOTIDE SEQUENCE [LARGE SCALE GENOMIC DNA]</scope>
    <source>
        <strain evidence="1 2">1XM1-14</strain>
    </source>
</reference>
<evidence type="ECO:0000313" key="1">
    <source>
        <dbReference type="EMBL" id="MEE1876811.1"/>
    </source>
</evidence>